<dbReference type="eggNOG" id="COG0457">
    <property type="taxonomic scope" value="Bacteria"/>
</dbReference>
<evidence type="ECO:0000313" key="2">
    <source>
        <dbReference type="Proteomes" id="UP000003558"/>
    </source>
</evidence>
<name>F9W296_9ACTN</name>
<dbReference type="STRING" id="1027371.GOALK_120_00420"/>
<evidence type="ECO:0000313" key="1">
    <source>
        <dbReference type="EMBL" id="GAA14985.1"/>
    </source>
</evidence>
<dbReference type="EMBL" id="BACI01000120">
    <property type="protein sequence ID" value="GAA14985.1"/>
    <property type="molecule type" value="Genomic_DNA"/>
</dbReference>
<organism evidence="1 2">
    <name type="scientific">Gordonia alkanivorans NBRC 16433</name>
    <dbReference type="NCBI Taxonomy" id="1027371"/>
    <lineage>
        <taxon>Bacteria</taxon>
        <taxon>Bacillati</taxon>
        <taxon>Actinomycetota</taxon>
        <taxon>Actinomycetes</taxon>
        <taxon>Mycobacteriales</taxon>
        <taxon>Gordoniaceae</taxon>
        <taxon>Gordonia</taxon>
    </lineage>
</organism>
<accession>F9W296</accession>
<dbReference type="AlphaFoldDB" id="F9W296"/>
<sequence length="440" mass="47142">MTARDPSSVLLIRAVDAGGTYLSFRWLDDPAYPHVHVVTTPKLRRALARLDAALIGGDGMDPEEPVRRALSGPFSRYQSELAVNEGLSRVILPAAVTTALVEKARVGRVLVRITPSRSLARVPFELLAVDGETRLIELADVCFEPPAAVHLGRARTPGPWTDDLSRRPVLYVVDPLLPAGSGLRQVMVSSSGPRRSQPPGARLIRDRMANRSHTSASGVGAAYDRWDLSEELRLEPSRLFYFGHVSSTVNQPGSASIHLTDDGKQWGLAESVHGAHRPLAALDLLLGTARPDLGEGASPHVGDGIPGHRLWPMPPRVAVIACEGGVDYRSSETFGLVVAMFSAGAEIVTTTRWTLPSDVAFSDLAAVDSDVCPTTELALAVDETHMAADPAAALSAWQRSKLEQWRASPSVANSPLTWASVGTHVCARRQITTAPGEGSR</sequence>
<comment type="caution">
    <text evidence="1">The sequence shown here is derived from an EMBL/GenBank/DDBJ whole genome shotgun (WGS) entry which is preliminary data.</text>
</comment>
<dbReference type="RefSeq" id="WP_006361051.1">
    <property type="nucleotide sequence ID" value="NZ_BACI01000120.1"/>
</dbReference>
<proteinExistence type="predicted"/>
<gene>
    <name evidence="1" type="ORF">GOALK_120_00420</name>
</gene>
<reference evidence="1 2" key="1">
    <citation type="submission" date="2011-05" db="EMBL/GenBank/DDBJ databases">
        <title>Whole genome shotgun sequence of Gordonia alkanivorans NBRC 16433.</title>
        <authorList>
            <person name="Hosoyama A."/>
            <person name="Nakamura S."/>
            <person name="Takarada H."/>
            <person name="Tsuchikane K."/>
            <person name="Yamazaki S."/>
            <person name="Fujita N."/>
        </authorList>
    </citation>
    <scope>NUCLEOTIDE SEQUENCE [LARGE SCALE GENOMIC DNA]</scope>
    <source>
        <strain evidence="1 2">NBRC 16433</strain>
    </source>
</reference>
<evidence type="ECO:0008006" key="3">
    <source>
        <dbReference type="Google" id="ProtNLM"/>
    </source>
</evidence>
<dbReference type="Proteomes" id="UP000003558">
    <property type="component" value="Unassembled WGS sequence"/>
</dbReference>
<protein>
    <recommendedName>
        <fullName evidence="3">CHAT domain-containing protein</fullName>
    </recommendedName>
</protein>